<keyword evidence="9" id="KW-0636">Prenylation</keyword>
<keyword evidence="7" id="KW-0472">Membrane</keyword>
<evidence type="ECO:0000256" key="2">
    <source>
        <dbReference type="ARBA" id="ARBA00010142"/>
    </source>
</evidence>
<protein>
    <submittedName>
        <fullName evidence="10">Uncharacterized protein</fullName>
    </submittedName>
</protein>
<evidence type="ECO:0000313" key="11">
    <source>
        <dbReference type="Proteomes" id="UP000324800"/>
    </source>
</evidence>
<name>A0A5J4VX00_9EUKA</name>
<dbReference type="InterPro" id="IPR005225">
    <property type="entry name" value="Small_GTP-bd"/>
</dbReference>
<reference evidence="10 11" key="1">
    <citation type="submission" date="2019-03" db="EMBL/GenBank/DDBJ databases">
        <title>Single cell metagenomics reveals metabolic interactions within the superorganism composed of flagellate Streblomastix strix and complex community of Bacteroidetes bacteria on its surface.</title>
        <authorList>
            <person name="Treitli S.C."/>
            <person name="Kolisko M."/>
            <person name="Husnik F."/>
            <person name="Keeling P."/>
            <person name="Hampl V."/>
        </authorList>
    </citation>
    <scope>NUCLEOTIDE SEQUENCE [LARGE SCALE GENOMIC DNA]</scope>
    <source>
        <strain evidence="10">ST1C</strain>
    </source>
</reference>
<dbReference type="GO" id="GO:0005525">
    <property type="term" value="F:GTP binding"/>
    <property type="evidence" value="ECO:0007669"/>
    <property type="project" value="UniProtKB-KW"/>
</dbReference>
<keyword evidence="3" id="KW-1003">Cell membrane</keyword>
<dbReference type="Pfam" id="PF00071">
    <property type="entry name" value="Ras"/>
    <property type="match status" value="1"/>
</dbReference>
<evidence type="ECO:0000256" key="3">
    <source>
        <dbReference type="ARBA" id="ARBA00022475"/>
    </source>
</evidence>
<dbReference type="SUPFAM" id="SSF52540">
    <property type="entry name" value="P-loop containing nucleoside triphosphate hydrolases"/>
    <property type="match status" value="1"/>
</dbReference>
<keyword evidence="8" id="KW-0449">Lipoprotein</keyword>
<evidence type="ECO:0000256" key="1">
    <source>
        <dbReference type="ARBA" id="ARBA00004342"/>
    </source>
</evidence>
<dbReference type="GO" id="GO:0007264">
    <property type="term" value="P:small GTPase-mediated signal transduction"/>
    <property type="evidence" value="ECO:0007669"/>
    <property type="project" value="InterPro"/>
</dbReference>
<keyword evidence="5" id="KW-0547">Nucleotide-binding</keyword>
<dbReference type="Proteomes" id="UP000324800">
    <property type="component" value="Unassembled WGS sequence"/>
</dbReference>
<keyword evidence="4" id="KW-0488">Methylation</keyword>
<evidence type="ECO:0000256" key="6">
    <source>
        <dbReference type="ARBA" id="ARBA00023134"/>
    </source>
</evidence>
<dbReference type="PROSITE" id="PS51420">
    <property type="entry name" value="RHO"/>
    <property type="match status" value="1"/>
</dbReference>
<gene>
    <name evidence="10" type="ORF">EZS28_017460</name>
</gene>
<proteinExistence type="inferred from homology"/>
<dbReference type="EMBL" id="SNRW01004557">
    <property type="protein sequence ID" value="KAA6387010.1"/>
    <property type="molecule type" value="Genomic_DNA"/>
</dbReference>
<evidence type="ECO:0000256" key="9">
    <source>
        <dbReference type="ARBA" id="ARBA00023289"/>
    </source>
</evidence>
<dbReference type="PRINTS" id="PR00449">
    <property type="entry name" value="RASTRNSFRMNG"/>
</dbReference>
<evidence type="ECO:0000256" key="7">
    <source>
        <dbReference type="ARBA" id="ARBA00023136"/>
    </source>
</evidence>
<dbReference type="PROSITE" id="PS51421">
    <property type="entry name" value="RAS"/>
    <property type="match status" value="1"/>
</dbReference>
<dbReference type="PROSITE" id="PS51419">
    <property type="entry name" value="RAB"/>
    <property type="match status" value="1"/>
</dbReference>
<dbReference type="PANTHER" id="PTHR24072">
    <property type="entry name" value="RHO FAMILY GTPASE"/>
    <property type="match status" value="1"/>
</dbReference>
<dbReference type="InterPro" id="IPR027417">
    <property type="entry name" value="P-loop_NTPase"/>
</dbReference>
<dbReference type="OrthoDB" id="8830751at2759"/>
<evidence type="ECO:0000256" key="8">
    <source>
        <dbReference type="ARBA" id="ARBA00023288"/>
    </source>
</evidence>
<dbReference type="NCBIfam" id="TIGR00231">
    <property type="entry name" value="small_GTP"/>
    <property type="match status" value="1"/>
</dbReference>
<comment type="similarity">
    <text evidence="2">Belongs to the small GTPase superfamily. Rho family.</text>
</comment>
<dbReference type="FunFam" id="3.40.50.300:FF:000983">
    <property type="entry name" value="Rho family GTPase"/>
    <property type="match status" value="1"/>
</dbReference>
<dbReference type="GO" id="GO:0005886">
    <property type="term" value="C:plasma membrane"/>
    <property type="evidence" value="ECO:0007669"/>
    <property type="project" value="UniProtKB-SubCell"/>
</dbReference>
<sequence>MTQDLKFVVVGDGAVGKTSLLYVYSNDAFPEDYVPTVYDDYTANEMYHEKSVSLALWDTAGQEELSSIRPLSYENTDLYILCYSTVQRESLLAVKTKWVPELRSFCKQHQEKDPIFLIAGTKEDLRRSDITNPNNVQDDQVEQVAKEIGAKSHIVCSAKEKFNVHEVFKLGIQICFDEKKKKGSCCDIL</sequence>
<dbReference type="CDD" id="cd00157">
    <property type="entry name" value="Rho"/>
    <property type="match status" value="1"/>
</dbReference>
<dbReference type="SMART" id="SM00174">
    <property type="entry name" value="RHO"/>
    <property type="match status" value="1"/>
</dbReference>
<accession>A0A5J4VX00</accession>
<comment type="subcellular location">
    <subcellularLocation>
        <location evidence="1">Cell membrane</location>
        <topology evidence="1">Lipid-anchor</topology>
        <orientation evidence="1">Cytoplasmic side</orientation>
    </subcellularLocation>
</comment>
<evidence type="ECO:0000256" key="5">
    <source>
        <dbReference type="ARBA" id="ARBA00022741"/>
    </source>
</evidence>
<dbReference type="InterPro" id="IPR001806">
    <property type="entry name" value="Small_GTPase"/>
</dbReference>
<dbReference type="Gene3D" id="3.40.50.300">
    <property type="entry name" value="P-loop containing nucleotide triphosphate hydrolases"/>
    <property type="match status" value="1"/>
</dbReference>
<evidence type="ECO:0000313" key="10">
    <source>
        <dbReference type="EMBL" id="KAA6387010.1"/>
    </source>
</evidence>
<keyword evidence="6" id="KW-0342">GTP-binding</keyword>
<dbReference type="InterPro" id="IPR003578">
    <property type="entry name" value="Small_GTPase_Rho"/>
</dbReference>
<dbReference type="SMART" id="SM00173">
    <property type="entry name" value="RAS"/>
    <property type="match status" value="1"/>
</dbReference>
<dbReference type="AlphaFoldDB" id="A0A5J4VX00"/>
<organism evidence="10 11">
    <name type="scientific">Streblomastix strix</name>
    <dbReference type="NCBI Taxonomy" id="222440"/>
    <lineage>
        <taxon>Eukaryota</taxon>
        <taxon>Metamonada</taxon>
        <taxon>Preaxostyla</taxon>
        <taxon>Oxymonadida</taxon>
        <taxon>Streblomastigidae</taxon>
        <taxon>Streblomastix</taxon>
    </lineage>
</organism>
<comment type="caution">
    <text evidence="10">The sequence shown here is derived from an EMBL/GenBank/DDBJ whole genome shotgun (WGS) entry which is preliminary data.</text>
</comment>
<dbReference type="SMART" id="SM00175">
    <property type="entry name" value="RAB"/>
    <property type="match status" value="1"/>
</dbReference>
<evidence type="ECO:0000256" key="4">
    <source>
        <dbReference type="ARBA" id="ARBA00022481"/>
    </source>
</evidence>
<dbReference type="GO" id="GO:0003924">
    <property type="term" value="F:GTPase activity"/>
    <property type="evidence" value="ECO:0007669"/>
    <property type="project" value="InterPro"/>
</dbReference>